<dbReference type="PANTHER" id="PTHR45138">
    <property type="entry name" value="REGULATORY COMPONENTS OF SENSORY TRANSDUCTION SYSTEM"/>
    <property type="match status" value="1"/>
</dbReference>
<evidence type="ECO:0000313" key="6">
    <source>
        <dbReference type="Proteomes" id="UP000825679"/>
    </source>
</evidence>
<dbReference type="Gene3D" id="3.30.70.270">
    <property type="match status" value="1"/>
</dbReference>
<dbReference type="EC" id="2.7.7.65" evidence="1"/>
<evidence type="ECO:0000256" key="2">
    <source>
        <dbReference type="ARBA" id="ARBA00034247"/>
    </source>
</evidence>
<dbReference type="SMART" id="SM00267">
    <property type="entry name" value="GGDEF"/>
    <property type="match status" value="1"/>
</dbReference>
<organism evidence="5 6">
    <name type="scientific">Deefgea tanakiae</name>
    <dbReference type="NCBI Taxonomy" id="2865840"/>
    <lineage>
        <taxon>Bacteria</taxon>
        <taxon>Pseudomonadati</taxon>
        <taxon>Pseudomonadota</taxon>
        <taxon>Betaproteobacteria</taxon>
        <taxon>Neisseriales</taxon>
        <taxon>Chitinibacteraceae</taxon>
        <taxon>Deefgea</taxon>
    </lineage>
</organism>
<proteinExistence type="predicted"/>
<dbReference type="InterPro" id="IPR050469">
    <property type="entry name" value="Diguanylate_Cyclase"/>
</dbReference>
<dbReference type="Pfam" id="PF00990">
    <property type="entry name" value="GGDEF"/>
    <property type="match status" value="1"/>
</dbReference>
<accession>A0ABX8Z3G5</accession>
<reference evidence="5 6" key="1">
    <citation type="submission" date="2021-08" db="EMBL/GenBank/DDBJ databases">
        <title>complete genome sequencing of Deefgea sp. D25.</title>
        <authorList>
            <person name="Bae J.-W."/>
            <person name="Gim D.-H."/>
        </authorList>
    </citation>
    <scope>NUCLEOTIDE SEQUENCE [LARGE SCALE GENOMIC DNA]</scope>
    <source>
        <strain evidence="5 6">D25</strain>
    </source>
</reference>
<dbReference type="SUPFAM" id="SSF55073">
    <property type="entry name" value="Nucleotide cyclase"/>
    <property type="match status" value="1"/>
</dbReference>
<name>A0ABX8Z3G5_9NEIS</name>
<evidence type="ECO:0000256" key="3">
    <source>
        <dbReference type="SAM" id="Phobius"/>
    </source>
</evidence>
<dbReference type="InterPro" id="IPR000160">
    <property type="entry name" value="GGDEF_dom"/>
</dbReference>
<feature type="domain" description="GGDEF" evidence="4">
    <location>
        <begin position="149"/>
        <end position="272"/>
    </location>
</feature>
<keyword evidence="3" id="KW-0472">Membrane</keyword>
<feature type="transmembrane region" description="Helical" evidence="3">
    <location>
        <begin position="31"/>
        <end position="50"/>
    </location>
</feature>
<dbReference type="InterPro" id="IPR043128">
    <property type="entry name" value="Rev_trsase/Diguanyl_cyclase"/>
</dbReference>
<keyword evidence="6" id="KW-1185">Reference proteome</keyword>
<dbReference type="Proteomes" id="UP000825679">
    <property type="component" value="Chromosome"/>
</dbReference>
<feature type="transmembrane region" description="Helical" evidence="3">
    <location>
        <begin position="93"/>
        <end position="111"/>
    </location>
</feature>
<evidence type="ECO:0000259" key="4">
    <source>
        <dbReference type="PROSITE" id="PS50887"/>
    </source>
</evidence>
<comment type="catalytic activity">
    <reaction evidence="2">
        <text>2 GTP = 3',3'-c-di-GMP + 2 diphosphate</text>
        <dbReference type="Rhea" id="RHEA:24898"/>
        <dbReference type="ChEBI" id="CHEBI:33019"/>
        <dbReference type="ChEBI" id="CHEBI:37565"/>
        <dbReference type="ChEBI" id="CHEBI:58805"/>
        <dbReference type="EC" id="2.7.7.65"/>
    </reaction>
</comment>
<evidence type="ECO:0000256" key="1">
    <source>
        <dbReference type="ARBA" id="ARBA00012528"/>
    </source>
</evidence>
<feature type="transmembrane region" description="Helical" evidence="3">
    <location>
        <begin position="57"/>
        <end position="73"/>
    </location>
</feature>
<dbReference type="NCBIfam" id="TIGR00254">
    <property type="entry name" value="GGDEF"/>
    <property type="match status" value="1"/>
</dbReference>
<protein>
    <recommendedName>
        <fullName evidence="1">diguanylate cyclase</fullName>
        <ecNumber evidence="1">2.7.7.65</ecNumber>
    </recommendedName>
</protein>
<dbReference type="InterPro" id="IPR029787">
    <property type="entry name" value="Nucleotide_cyclase"/>
</dbReference>
<dbReference type="PANTHER" id="PTHR45138:SF9">
    <property type="entry name" value="DIGUANYLATE CYCLASE DGCM-RELATED"/>
    <property type="match status" value="1"/>
</dbReference>
<feature type="transmembrane region" description="Helical" evidence="3">
    <location>
        <begin position="7"/>
        <end position="25"/>
    </location>
</feature>
<keyword evidence="3" id="KW-1133">Transmembrane helix</keyword>
<keyword evidence="3" id="KW-0812">Transmembrane</keyword>
<dbReference type="EMBL" id="CP081150">
    <property type="protein sequence ID" value="QZA77122.1"/>
    <property type="molecule type" value="Genomic_DNA"/>
</dbReference>
<dbReference type="CDD" id="cd01949">
    <property type="entry name" value="GGDEF"/>
    <property type="match status" value="1"/>
</dbReference>
<evidence type="ECO:0000313" key="5">
    <source>
        <dbReference type="EMBL" id="QZA77122.1"/>
    </source>
</evidence>
<gene>
    <name evidence="5" type="ORF">K4H28_12615</name>
</gene>
<sequence>MLYWHSIFWIGILIGIRGVISWVQIPGGHDFFGLLITCLLLCYAWFHLGFRSELRSFLLGVSLYLIAGVLDWLDGIFNPDSFEGQLVNTLDDLFFAAGILFIGLAFIRVMLERDKLEQKLYQKAYLDELTELGNRRALFEQLEIVLPSQSGTLLYIDVNLFKQVNDQFGHDRGDFVLRECAGLLKQCGGLAYRLGGDEFVVLLSEENPTVICEQLQQSVQVLTAEHGISFSIGIAPFAPNTYENPDALLAHADQEMYAAKQRFRSQKHLMARTD</sequence>
<dbReference type="RefSeq" id="WP_221005506.1">
    <property type="nucleotide sequence ID" value="NZ_CP081150.1"/>
</dbReference>
<dbReference type="PROSITE" id="PS50887">
    <property type="entry name" value="GGDEF"/>
    <property type="match status" value="1"/>
</dbReference>